<feature type="transmembrane region" description="Helical" evidence="1">
    <location>
        <begin position="64"/>
        <end position="82"/>
    </location>
</feature>
<dbReference type="EMBL" id="JARKIE010000067">
    <property type="protein sequence ID" value="KAJ7690075.1"/>
    <property type="molecule type" value="Genomic_DNA"/>
</dbReference>
<evidence type="ECO:0000256" key="1">
    <source>
        <dbReference type="SAM" id="Phobius"/>
    </source>
</evidence>
<protein>
    <submittedName>
        <fullName evidence="2">Uncharacterized protein</fullName>
    </submittedName>
</protein>
<sequence>MSYLVWIAVVLYRNWLAFRSSSGTDHQQFLTMFIRIVLFTVISMLGVGLSSLSIRSPNLPKPYWTRLILTIVPIIAAVTFGSQEDIVRSCIFWREPLPVPPPMDSSKEADLNI</sequence>
<comment type="caution">
    <text evidence="2">The sequence shown here is derived from an EMBL/GenBank/DDBJ whole genome shotgun (WGS) entry which is preliminary data.</text>
</comment>
<keyword evidence="3" id="KW-1185">Reference proteome</keyword>
<dbReference type="AlphaFoldDB" id="A0AAD7DEX1"/>
<accession>A0AAD7DEX1</accession>
<organism evidence="2 3">
    <name type="scientific">Mycena rosella</name>
    <name type="common">Pink bonnet</name>
    <name type="synonym">Agaricus rosellus</name>
    <dbReference type="NCBI Taxonomy" id="1033263"/>
    <lineage>
        <taxon>Eukaryota</taxon>
        <taxon>Fungi</taxon>
        <taxon>Dikarya</taxon>
        <taxon>Basidiomycota</taxon>
        <taxon>Agaricomycotina</taxon>
        <taxon>Agaricomycetes</taxon>
        <taxon>Agaricomycetidae</taxon>
        <taxon>Agaricales</taxon>
        <taxon>Marasmiineae</taxon>
        <taxon>Mycenaceae</taxon>
        <taxon>Mycena</taxon>
    </lineage>
</organism>
<proteinExistence type="predicted"/>
<keyword evidence="1" id="KW-0812">Transmembrane</keyword>
<reference evidence="2" key="1">
    <citation type="submission" date="2023-03" db="EMBL/GenBank/DDBJ databases">
        <title>Massive genome expansion in bonnet fungi (Mycena s.s.) driven by repeated elements and novel gene families across ecological guilds.</title>
        <authorList>
            <consortium name="Lawrence Berkeley National Laboratory"/>
            <person name="Harder C.B."/>
            <person name="Miyauchi S."/>
            <person name="Viragh M."/>
            <person name="Kuo A."/>
            <person name="Thoen E."/>
            <person name="Andreopoulos B."/>
            <person name="Lu D."/>
            <person name="Skrede I."/>
            <person name="Drula E."/>
            <person name="Henrissat B."/>
            <person name="Morin E."/>
            <person name="Kohler A."/>
            <person name="Barry K."/>
            <person name="LaButti K."/>
            <person name="Morin E."/>
            <person name="Salamov A."/>
            <person name="Lipzen A."/>
            <person name="Mereny Z."/>
            <person name="Hegedus B."/>
            <person name="Baldrian P."/>
            <person name="Stursova M."/>
            <person name="Weitz H."/>
            <person name="Taylor A."/>
            <person name="Grigoriev I.V."/>
            <person name="Nagy L.G."/>
            <person name="Martin F."/>
            <person name="Kauserud H."/>
        </authorList>
    </citation>
    <scope>NUCLEOTIDE SEQUENCE</scope>
    <source>
        <strain evidence="2">CBHHK067</strain>
    </source>
</reference>
<name>A0AAD7DEX1_MYCRO</name>
<keyword evidence="1" id="KW-1133">Transmembrane helix</keyword>
<feature type="transmembrane region" description="Helical" evidence="1">
    <location>
        <begin position="29"/>
        <end position="52"/>
    </location>
</feature>
<gene>
    <name evidence="2" type="ORF">B0H17DRAFT_1201873</name>
</gene>
<dbReference type="Proteomes" id="UP001221757">
    <property type="component" value="Unassembled WGS sequence"/>
</dbReference>
<evidence type="ECO:0000313" key="3">
    <source>
        <dbReference type="Proteomes" id="UP001221757"/>
    </source>
</evidence>
<evidence type="ECO:0000313" key="2">
    <source>
        <dbReference type="EMBL" id="KAJ7690075.1"/>
    </source>
</evidence>
<keyword evidence="1" id="KW-0472">Membrane</keyword>